<evidence type="ECO:0000313" key="2">
    <source>
        <dbReference type="Proteomes" id="UP001597185"/>
    </source>
</evidence>
<protein>
    <submittedName>
        <fullName evidence="1">Uncharacterized protein</fullName>
    </submittedName>
</protein>
<name>A0ABD6C0U2_9EURY</name>
<dbReference type="EMBL" id="JBHUDB010000002">
    <property type="protein sequence ID" value="MFD1570264.1"/>
    <property type="molecule type" value="Genomic_DNA"/>
</dbReference>
<keyword evidence="2" id="KW-1185">Reference proteome</keyword>
<dbReference type="Proteomes" id="UP001597185">
    <property type="component" value="Unassembled WGS sequence"/>
</dbReference>
<dbReference type="AlphaFoldDB" id="A0ABD6C0U2"/>
<dbReference type="RefSeq" id="WP_048076068.1">
    <property type="nucleotide sequence ID" value="NZ_JANHDL010000004.1"/>
</dbReference>
<reference evidence="1 2" key="1">
    <citation type="journal article" date="2019" name="Int. J. Syst. Evol. Microbiol.">
        <title>The Global Catalogue of Microorganisms (GCM) 10K type strain sequencing project: providing services to taxonomists for standard genome sequencing and annotation.</title>
        <authorList>
            <consortium name="The Broad Institute Genomics Platform"/>
            <consortium name="The Broad Institute Genome Sequencing Center for Infectious Disease"/>
            <person name="Wu L."/>
            <person name="Ma J."/>
        </authorList>
    </citation>
    <scope>NUCLEOTIDE SEQUENCE [LARGE SCALE GENOMIC DNA]</scope>
    <source>
        <strain evidence="1 2">CGMCC 1.12689</strain>
    </source>
</reference>
<gene>
    <name evidence="1" type="ORF">ACFR9T_06635</name>
</gene>
<proteinExistence type="predicted"/>
<evidence type="ECO:0000313" key="1">
    <source>
        <dbReference type="EMBL" id="MFD1570264.1"/>
    </source>
</evidence>
<organism evidence="1 2">
    <name type="scientific">Halorubrum laminariae</name>
    <dbReference type="NCBI Taxonomy" id="1433523"/>
    <lineage>
        <taxon>Archaea</taxon>
        <taxon>Methanobacteriati</taxon>
        <taxon>Methanobacteriota</taxon>
        <taxon>Stenosarchaea group</taxon>
        <taxon>Halobacteria</taxon>
        <taxon>Halobacteriales</taxon>
        <taxon>Haloferacaceae</taxon>
        <taxon>Halorubrum</taxon>
    </lineage>
</organism>
<comment type="caution">
    <text evidence="1">The sequence shown here is derived from an EMBL/GenBank/DDBJ whole genome shotgun (WGS) entry which is preliminary data.</text>
</comment>
<accession>A0ABD6C0U2</accession>
<sequence length="170" mass="18839">MSSQLSPTDTPFVETPTVYDADLDEHNAITIWFDGIDERTSTFFCQALSLFIEEHSPAALTRMASVFNEFDATVLRSRNHQPGHGSAWPVELAVDDLSADTARHLMGHLRSLASSPTDEAMIRWAGAQLASATGDQSRSVVRMHKHDGSRRPSIEWHTDVDAEFESLADL</sequence>